<dbReference type="PANTHER" id="PTHR21236">
    <property type="entry name" value="GOLGI MEMBRANE PROTEIN YIP1"/>
    <property type="match status" value="1"/>
</dbReference>
<dbReference type="GO" id="GO:0048280">
    <property type="term" value="P:vesicle fusion with Golgi apparatus"/>
    <property type="evidence" value="ECO:0007669"/>
    <property type="project" value="TreeGrafter"/>
</dbReference>
<feature type="region of interest" description="Disordered" evidence="6">
    <location>
        <begin position="211"/>
        <end position="244"/>
    </location>
</feature>
<name>A0A7S7LIL2_CRYPV</name>
<dbReference type="GO" id="GO:0016020">
    <property type="term" value="C:membrane"/>
    <property type="evidence" value="ECO:0007669"/>
    <property type="project" value="UniProtKB-SubCell"/>
</dbReference>
<comment type="similarity">
    <text evidence="2">Belongs to the YIP1 family.</text>
</comment>
<dbReference type="GO" id="GO:0006888">
    <property type="term" value="P:endoplasmic reticulum to Golgi vesicle-mediated transport"/>
    <property type="evidence" value="ECO:0007669"/>
    <property type="project" value="InterPro"/>
</dbReference>
<dbReference type="EMBL" id="CP044419">
    <property type="protein sequence ID" value="QOY41971.1"/>
    <property type="molecule type" value="Genomic_DNA"/>
</dbReference>
<dbReference type="Proteomes" id="UP000593906">
    <property type="component" value="Chromosome 4"/>
</dbReference>
<keyword evidence="5 7" id="KW-0472">Membrane</keyword>
<feature type="transmembrane region" description="Helical" evidence="7">
    <location>
        <begin position="374"/>
        <end position="393"/>
    </location>
</feature>
<feature type="region of interest" description="Disordered" evidence="6">
    <location>
        <begin position="264"/>
        <end position="294"/>
    </location>
</feature>
<dbReference type="GO" id="GO:0005802">
    <property type="term" value="C:trans-Golgi network"/>
    <property type="evidence" value="ECO:0007669"/>
    <property type="project" value="TreeGrafter"/>
</dbReference>
<feature type="transmembrane region" description="Helical" evidence="7">
    <location>
        <begin position="463"/>
        <end position="480"/>
    </location>
</feature>
<keyword evidence="3 7" id="KW-0812">Transmembrane</keyword>
<evidence type="ECO:0000313" key="9">
    <source>
        <dbReference type="Proteomes" id="UP000593906"/>
    </source>
</evidence>
<evidence type="ECO:0000313" key="8">
    <source>
        <dbReference type="EMBL" id="QOY41971.1"/>
    </source>
</evidence>
<feature type="compositionally biased region" description="Polar residues" evidence="6">
    <location>
        <begin position="150"/>
        <end position="160"/>
    </location>
</feature>
<proteinExistence type="inferred from homology"/>
<evidence type="ECO:0000256" key="6">
    <source>
        <dbReference type="SAM" id="MobiDB-lite"/>
    </source>
</evidence>
<feature type="compositionally biased region" description="Low complexity" evidence="6">
    <location>
        <begin position="264"/>
        <end position="286"/>
    </location>
</feature>
<sequence>MEQQVNGFGNTYNNSVGFGGINNNYDSNSGDRNANSLQFYTMSKLKNDGGGNEINSLVGMGGSGTTTGVGISGSSGNNKMFNNLNYSNYNYNLAKTNKGNLSQIPNSNYTSDNNNNYHNNSNNHYNHPPSLSFSPSSSSMNNNIPRKSPFNISESNNQFGGRSEPSIGGKGMMEMAMQGKPGNNDDFNQVVGSGNFGNVPLGPMSTPFPQNGSSRIQTGNGIFSSTGNSPNSMDHPIQQGGKTSSYSSLTSLIKLLNPGLLWTSGQDNSSSSSSSSYGGASTQQGGNDDDYDDILNEPPLLEELGIDPENIARYLKCVIMFKSIKEYSGNNNICTKSDGSPNNHEIEWDMAGPILLIACLGFFLLLAGKIHFGYIYGIGILSCIGTYILLNIMSSSQSIDLYTTMSILGYSLLPIVILAGISVVFSLRSKVGIIMAIFFNMWSTITASRFFEYTVSLKHQRYLIAYPIALLYASFTIVTIF</sequence>
<keyword evidence="4 7" id="KW-1133">Transmembrane helix</keyword>
<dbReference type="PANTHER" id="PTHR21236:SF2">
    <property type="entry name" value="PROTEIN YIPF"/>
    <property type="match status" value="1"/>
</dbReference>
<comment type="subcellular location">
    <subcellularLocation>
        <location evidence="1">Membrane</location>
        <topology evidence="1">Multi-pass membrane protein</topology>
    </subcellularLocation>
</comment>
<feature type="compositionally biased region" description="Low complexity" evidence="6">
    <location>
        <begin position="106"/>
        <end position="145"/>
    </location>
</feature>
<protein>
    <recommendedName>
        <fullName evidence="10">Protein YIPF</fullName>
    </recommendedName>
</protein>
<organism evidence="8 9">
    <name type="scientific">Cryptosporidium parvum</name>
    <dbReference type="NCBI Taxonomy" id="5807"/>
    <lineage>
        <taxon>Eukaryota</taxon>
        <taxon>Sar</taxon>
        <taxon>Alveolata</taxon>
        <taxon>Apicomplexa</taxon>
        <taxon>Conoidasida</taxon>
        <taxon>Coccidia</taxon>
        <taxon>Eucoccidiorida</taxon>
        <taxon>Eimeriorina</taxon>
        <taxon>Cryptosporidiidae</taxon>
        <taxon>Cryptosporidium</taxon>
    </lineage>
</organism>
<evidence type="ECO:0000256" key="1">
    <source>
        <dbReference type="ARBA" id="ARBA00004141"/>
    </source>
</evidence>
<evidence type="ECO:0000256" key="3">
    <source>
        <dbReference type="ARBA" id="ARBA00022692"/>
    </source>
</evidence>
<feature type="region of interest" description="Disordered" evidence="6">
    <location>
        <begin position="102"/>
        <end position="170"/>
    </location>
</feature>
<dbReference type="InterPro" id="IPR045231">
    <property type="entry name" value="Yip1/4-like"/>
</dbReference>
<gene>
    <name evidence="8" type="ORF">CPATCC_001563</name>
</gene>
<feature type="transmembrane region" description="Helical" evidence="7">
    <location>
        <begin position="431"/>
        <end position="451"/>
    </location>
</feature>
<feature type="compositionally biased region" description="Polar residues" evidence="6">
    <location>
        <begin position="211"/>
        <end position="232"/>
    </location>
</feature>
<evidence type="ECO:0000256" key="5">
    <source>
        <dbReference type="ARBA" id="ARBA00023136"/>
    </source>
</evidence>
<evidence type="ECO:0000256" key="7">
    <source>
        <dbReference type="SAM" id="Phobius"/>
    </source>
</evidence>
<reference evidence="8 9" key="1">
    <citation type="submission" date="2019-09" db="EMBL/GenBank/DDBJ databases">
        <title>Consistent, comparative and evidence-based genome assembly and annotation for Cryptosporidium parvum, C. hominis and C. tyzzeri.</title>
        <authorList>
            <person name="Baptista R.P."/>
            <person name="Li Y."/>
            <person name="Sateriale A."/>
            <person name="Ansell B."/>
            <person name="Jex A."/>
            <person name="Sanders M."/>
            <person name="Brooks K."/>
            <person name="Tracey A."/>
            <person name="Berriman M."/>
            <person name="Striepen B."/>
            <person name="Cotton J.A."/>
            <person name="Kissinger J.C."/>
        </authorList>
    </citation>
    <scope>NUCLEOTIDE SEQUENCE [LARGE SCALE GENOMIC DNA]</scope>
    <source>
        <strain evidence="8 9">IOWA-ATCC</strain>
    </source>
</reference>
<evidence type="ECO:0000256" key="4">
    <source>
        <dbReference type="ARBA" id="ARBA00022989"/>
    </source>
</evidence>
<dbReference type="AlphaFoldDB" id="A0A7S7LIL2"/>
<dbReference type="VEuPathDB" id="CryptoDB:CPATCC_0017940"/>
<accession>A0A7S7LIL2</accession>
<evidence type="ECO:0008006" key="10">
    <source>
        <dbReference type="Google" id="ProtNLM"/>
    </source>
</evidence>
<evidence type="ECO:0000256" key="2">
    <source>
        <dbReference type="ARBA" id="ARBA00010596"/>
    </source>
</evidence>
<feature type="transmembrane region" description="Helical" evidence="7">
    <location>
        <begin position="405"/>
        <end position="425"/>
    </location>
</feature>